<dbReference type="AlphaFoldDB" id="A0A9X6STG9"/>
<protein>
    <submittedName>
        <fullName evidence="1">Uncharacterized protein</fullName>
    </submittedName>
</protein>
<evidence type="ECO:0000313" key="1">
    <source>
        <dbReference type="EMBL" id="PDZ94796.1"/>
    </source>
</evidence>
<accession>A0A9X6STG9</accession>
<dbReference type="EMBL" id="NVMX01000113">
    <property type="protein sequence ID" value="PDZ94796.1"/>
    <property type="molecule type" value="Genomic_DNA"/>
</dbReference>
<proteinExistence type="predicted"/>
<organism evidence="1 2">
    <name type="scientific">Bacillus cereus</name>
    <dbReference type="NCBI Taxonomy" id="1396"/>
    <lineage>
        <taxon>Bacteria</taxon>
        <taxon>Bacillati</taxon>
        <taxon>Bacillota</taxon>
        <taxon>Bacilli</taxon>
        <taxon>Bacillales</taxon>
        <taxon>Bacillaceae</taxon>
        <taxon>Bacillus</taxon>
        <taxon>Bacillus cereus group</taxon>
    </lineage>
</organism>
<dbReference type="RefSeq" id="WP_098006638.1">
    <property type="nucleotide sequence ID" value="NZ_NVMX01000113.1"/>
</dbReference>
<comment type="caution">
    <text evidence="1">The sequence shown here is derived from an EMBL/GenBank/DDBJ whole genome shotgun (WGS) entry which is preliminary data.</text>
</comment>
<gene>
    <name evidence="1" type="ORF">CON36_31920</name>
</gene>
<name>A0A9X6STG9_BACCE</name>
<reference evidence="1 2" key="1">
    <citation type="submission" date="2017-09" db="EMBL/GenBank/DDBJ databases">
        <title>Large-scale bioinformatics analysis of Bacillus genomes uncovers conserved roles of natural products in bacterial physiology.</title>
        <authorList>
            <consortium name="Agbiome Team Llc"/>
            <person name="Bleich R.M."/>
            <person name="Grubbs K.J."/>
            <person name="Santa Maria K.C."/>
            <person name="Allen S.E."/>
            <person name="Farag S."/>
            <person name="Shank E.A."/>
            <person name="Bowers A."/>
        </authorList>
    </citation>
    <scope>NUCLEOTIDE SEQUENCE [LARGE SCALE GENOMIC DNA]</scope>
    <source>
        <strain evidence="1 2">AFS092789</strain>
    </source>
</reference>
<evidence type="ECO:0000313" key="2">
    <source>
        <dbReference type="Proteomes" id="UP000219922"/>
    </source>
</evidence>
<dbReference type="Proteomes" id="UP000219922">
    <property type="component" value="Unassembled WGS sequence"/>
</dbReference>
<sequence>MELFNGYDITVDDKDKFLRIANVFTFYYEAYTSNNTSSVRFEDSTIELFHSDRFTFGRLVLQLFSLFNVALNHAPLQEFQLFPTVADLLLYIYENTK</sequence>